<accession>A0A2N1PMF3</accession>
<evidence type="ECO:0000313" key="2">
    <source>
        <dbReference type="Proteomes" id="UP000233256"/>
    </source>
</evidence>
<sequence>MKAPEPLEKVEKAGMAKLSRGILPSCGLHIWLLIAAIVSCVCPVLTPLSPIMAEEVGFLELEPQRDPLWIPEKFDRDWKLRIGLGRDSIRETRFLDNAGATTASDINRSEVEYSFWKQMSRGGRLSFRSDDFWTSNTLSMRNRVDYTHSFNRRHGVDWAVMHEYWNDRTQTDLDYGRGSYSMGYSFSPNIRFRTSLRNEWENLTYRISDATRPDRERNTFIWDLNYNVDLISSYLSFAFVNNTHDDARLMNNYEKRMTFDLDWYMMPRTRLEIDDELDIFQYARGDYNNDVQQNDFRAALVHRFDDRVWLELGARVESEKYDRRDDINFDNHIIWFLPKLRYSITDAFYLEGGWKLGEKEFIDSDPLNIVDDIDAWLLDERRREGYLNLSYNTSRLWAGLERSTGQREMANGESASSPDFREEKWRAYMTFHFTEYIYTEAFYDFYKRSNYTFNQYDERRREAQVKLSWLIH</sequence>
<reference evidence="1 2" key="1">
    <citation type="journal article" date="2017" name="ISME J.">
        <title>Potential for microbial H2 and metal transformations associated with novel bacteria and archaea in deep terrestrial subsurface sediments.</title>
        <authorList>
            <person name="Hernsdorf A.W."/>
            <person name="Amano Y."/>
            <person name="Miyakawa K."/>
            <person name="Ise K."/>
            <person name="Suzuki Y."/>
            <person name="Anantharaman K."/>
            <person name="Probst A."/>
            <person name="Burstein D."/>
            <person name="Thomas B.C."/>
            <person name="Banfield J.F."/>
        </authorList>
    </citation>
    <scope>NUCLEOTIDE SEQUENCE [LARGE SCALE GENOMIC DNA]</scope>
    <source>
        <strain evidence="1">HGW-Wallbacteria-1</strain>
    </source>
</reference>
<dbReference type="AlphaFoldDB" id="A0A2N1PMF3"/>
<comment type="caution">
    <text evidence="1">The sequence shown here is derived from an EMBL/GenBank/DDBJ whole genome shotgun (WGS) entry which is preliminary data.</text>
</comment>
<organism evidence="1 2">
    <name type="scientific">Candidatus Wallbacteria bacterium HGW-Wallbacteria-1</name>
    <dbReference type="NCBI Taxonomy" id="2013854"/>
    <lineage>
        <taxon>Bacteria</taxon>
        <taxon>Candidatus Walliibacteriota</taxon>
    </lineage>
</organism>
<dbReference type="Proteomes" id="UP000233256">
    <property type="component" value="Unassembled WGS sequence"/>
</dbReference>
<proteinExistence type="predicted"/>
<dbReference type="EMBL" id="PGXC01000016">
    <property type="protein sequence ID" value="PKK89524.1"/>
    <property type="molecule type" value="Genomic_DNA"/>
</dbReference>
<name>A0A2N1PMF3_9BACT</name>
<protein>
    <submittedName>
        <fullName evidence="1">Uncharacterized protein</fullName>
    </submittedName>
</protein>
<gene>
    <name evidence="1" type="ORF">CVV64_14035</name>
</gene>
<evidence type="ECO:0000313" key="1">
    <source>
        <dbReference type="EMBL" id="PKK89524.1"/>
    </source>
</evidence>